<dbReference type="Pfam" id="PF05139">
    <property type="entry name" value="Erythro_esteras"/>
    <property type="match status" value="1"/>
</dbReference>
<dbReference type="GO" id="GO:0046677">
    <property type="term" value="P:response to antibiotic"/>
    <property type="evidence" value="ECO:0007669"/>
    <property type="project" value="InterPro"/>
</dbReference>
<proteinExistence type="predicted"/>
<reference evidence="2 4" key="1">
    <citation type="submission" date="2018-09" db="EMBL/GenBank/DDBJ databases">
        <title>Murine metabolic-syndrome-specific gut microbial biobank.</title>
        <authorList>
            <person name="Liu C."/>
        </authorList>
    </citation>
    <scope>NUCLEOTIDE SEQUENCE [LARGE SCALE GENOMIC DNA]</scope>
    <source>
        <strain evidence="2 4">0.1X-D8-26</strain>
    </source>
</reference>
<comment type="caution">
    <text evidence="2">The sequence shown here is derived from an EMBL/GenBank/DDBJ whole genome shotgun (WGS) entry which is preliminary data.</text>
</comment>
<dbReference type="SUPFAM" id="SSF159501">
    <property type="entry name" value="EreA/ChaN-like"/>
    <property type="match status" value="1"/>
</dbReference>
<evidence type="ECO:0000313" key="5">
    <source>
        <dbReference type="Proteomes" id="UP000298073"/>
    </source>
</evidence>
<dbReference type="EMBL" id="SPPV01000111">
    <property type="protein sequence ID" value="TFU44680.1"/>
    <property type="molecule type" value="Genomic_DNA"/>
</dbReference>
<dbReference type="InterPro" id="IPR052036">
    <property type="entry name" value="Hydrolase/PRTase-associated"/>
</dbReference>
<evidence type="ECO:0000313" key="2">
    <source>
        <dbReference type="EMBL" id="RLT78269.1"/>
    </source>
</evidence>
<name>A0A3L8A2T1_9BACE</name>
<organism evidence="2 4">
    <name type="scientific">Bacteroides acidifaciens</name>
    <dbReference type="NCBI Taxonomy" id="85831"/>
    <lineage>
        <taxon>Bacteria</taxon>
        <taxon>Pseudomonadati</taxon>
        <taxon>Bacteroidota</taxon>
        <taxon>Bacteroidia</taxon>
        <taxon>Bacteroidales</taxon>
        <taxon>Bacteroidaceae</taxon>
        <taxon>Bacteroides</taxon>
    </lineage>
</organism>
<sequence length="611" mass="70776">MSKQTYKKLIMNSLFCICSLNLYCQQDLFNLDFHSIDSLNFQWHVSQLPMMKIDSTQQIQGKYPLVIFPEKVNRNSIHSLGRENHPIMLNLHQAFQLPVGYENDTVTVDLHIRPIGMNKIYLWVIGMNLHQELLRTGSVILSNKDEWQTVRCSLPLKDVRHLTVGIVGHSKRKDQFDFLPSKVYLDRMVIRVAGQDIAQVCRSKSLSVEQMGRLSGLVYENVFDESDESILQKIGLQNKKIIALGETVHGSATINKYAFEIIKNSILYDNCRLVLMETEMGVGLKMNLYVCGQSHESSIQELMRDVAGYLFDLEELESFLVWLRKHNTVSTTKVRILGIEGTYNYTSNALFDYMYEFYSEIDKPLFYSILKGLSRLQFEDVQDVVNQNKERLVKWMGSDEYGLFVDVLNGIIRMNNDSRTPEEYFYAMLNRDFDLYDNARTFIGKLLKEDEKVIVYTHYKHAQKKESVTGSFPYMHTMGSRLVAKFQNDYAVVALTVGCGEILTRYNTDSLCVHKLEESPVHTLESVWMRTGLNDMYTPTQPLGDSVYCIRSIGNSPRWNKNYEYTNLDACADGIIYFRNSLSGNSSRRFDINRLDKYRKRNRILNKLLSN</sequence>
<reference evidence="1 6" key="3">
    <citation type="journal article" date="2020" name="Microbiome">
        <title>Single-cell genomics of uncultured bacteria reveals dietary fiber responders in the mouse gut microbiota.</title>
        <authorList>
            <person name="Chijiiwa R."/>
            <person name="Hosokawa M."/>
            <person name="Kogawa M."/>
            <person name="Nishikawa Y."/>
            <person name="Ide K."/>
            <person name="Sakanashi C."/>
            <person name="Takahashi K."/>
            <person name="Takeyama H."/>
        </authorList>
    </citation>
    <scope>NUCLEOTIDE SEQUENCE [LARGE SCALE GENOMIC DNA]</scope>
    <source>
        <strain evidence="1">IMSAGC_001</strain>
    </source>
</reference>
<reference evidence="3 5" key="2">
    <citation type="submission" date="2019-03" db="EMBL/GenBank/DDBJ databases">
        <title>Diversity of the mouse oral microbiome.</title>
        <authorList>
            <person name="Joseph S."/>
            <person name="Aduse-Opoku J."/>
            <person name="Curtis M."/>
            <person name="Wade W."/>
            <person name="Hashim A."/>
        </authorList>
    </citation>
    <scope>NUCLEOTIDE SEQUENCE [LARGE SCALE GENOMIC DNA]</scope>
    <source>
        <strain evidence="3 5">P2318</strain>
    </source>
</reference>
<gene>
    <name evidence="2" type="ORF">D7Y07_20220</name>
    <name evidence="3" type="ORF">E4T97_21665</name>
    <name evidence="1" type="ORF">IMSAGC001_03328</name>
</gene>
<evidence type="ECO:0000313" key="3">
    <source>
        <dbReference type="EMBL" id="TFU44680.1"/>
    </source>
</evidence>
<dbReference type="Gene3D" id="3.40.1660.10">
    <property type="entry name" value="EreA-like (biosynthetic domain)"/>
    <property type="match status" value="1"/>
</dbReference>
<protein>
    <submittedName>
        <fullName evidence="2">Uncharacterized protein</fullName>
    </submittedName>
</protein>
<dbReference type="Proteomes" id="UP000298073">
    <property type="component" value="Unassembled WGS sequence"/>
</dbReference>
<dbReference type="CDD" id="cd14728">
    <property type="entry name" value="Ere-like"/>
    <property type="match status" value="1"/>
</dbReference>
<dbReference type="PANTHER" id="PTHR31299">
    <property type="entry name" value="ESTERASE, PUTATIVE (AFU_ORTHOLOGUE AFUA_1G05850)-RELATED"/>
    <property type="match status" value="1"/>
</dbReference>
<evidence type="ECO:0000313" key="1">
    <source>
        <dbReference type="EMBL" id="GFH87894.1"/>
    </source>
</evidence>
<dbReference type="PANTHER" id="PTHR31299:SF0">
    <property type="entry name" value="ESTERASE, PUTATIVE (AFU_ORTHOLOGUE AFUA_1G05850)-RELATED"/>
    <property type="match status" value="1"/>
</dbReference>
<evidence type="ECO:0000313" key="4">
    <source>
        <dbReference type="Proteomes" id="UP000267159"/>
    </source>
</evidence>
<accession>A0A3L8A2T1</accession>
<dbReference type="AlphaFoldDB" id="A0A3L8A2T1"/>
<evidence type="ECO:0000313" key="6">
    <source>
        <dbReference type="Proteomes" id="UP000491181"/>
    </source>
</evidence>
<dbReference type="Proteomes" id="UP000491181">
    <property type="component" value="Unassembled WGS sequence"/>
</dbReference>
<dbReference type="EMBL" id="BLLS01000134">
    <property type="protein sequence ID" value="GFH87894.1"/>
    <property type="molecule type" value="Genomic_DNA"/>
</dbReference>
<dbReference type="Gene3D" id="3.30.1870.10">
    <property type="entry name" value="EreA-like, domain 2"/>
    <property type="match status" value="1"/>
</dbReference>
<dbReference type="EMBL" id="RAZM01000138">
    <property type="protein sequence ID" value="RLT78269.1"/>
    <property type="molecule type" value="Genomic_DNA"/>
</dbReference>
<dbReference type="InterPro" id="IPR007815">
    <property type="entry name" value="Emycin_Estase"/>
</dbReference>
<dbReference type="Gene3D" id="1.20.1440.30">
    <property type="entry name" value="Biosynthetic Protein domain"/>
    <property type="match status" value="1"/>
</dbReference>
<dbReference type="Proteomes" id="UP000267159">
    <property type="component" value="Unassembled WGS sequence"/>
</dbReference>